<gene>
    <name evidence="1" type="ORF">GQ55_7G015600</name>
</gene>
<organism evidence="1 2">
    <name type="scientific">Panicum hallii var. hallii</name>
    <dbReference type="NCBI Taxonomy" id="1504633"/>
    <lineage>
        <taxon>Eukaryota</taxon>
        <taxon>Viridiplantae</taxon>
        <taxon>Streptophyta</taxon>
        <taxon>Embryophyta</taxon>
        <taxon>Tracheophyta</taxon>
        <taxon>Spermatophyta</taxon>
        <taxon>Magnoliopsida</taxon>
        <taxon>Liliopsida</taxon>
        <taxon>Poales</taxon>
        <taxon>Poaceae</taxon>
        <taxon>PACMAD clade</taxon>
        <taxon>Panicoideae</taxon>
        <taxon>Panicodae</taxon>
        <taxon>Paniceae</taxon>
        <taxon>Panicinae</taxon>
        <taxon>Panicum</taxon>
        <taxon>Panicum sect. Panicum</taxon>
    </lineage>
</organism>
<name>A0A2T7CRU8_9POAL</name>
<dbReference type="OrthoDB" id="593392at2759"/>
<dbReference type="InterPro" id="IPR045056">
    <property type="entry name" value="Nop56/Nop58"/>
</dbReference>
<protein>
    <submittedName>
        <fullName evidence="1">Uncharacterized protein</fullName>
    </submittedName>
</protein>
<sequence>MRCHRPGQKMDVGKPEYKVIVERSLGVPCLFDEIVMEVMCGLKNLMHFLVPQEKMKLRNEDLLPMSQGPKMILNHHGFDVKPEIVNYIIILMPCLLLDCEYCDVKNYKPLHLAGEQLKDDVFGINFEGWDLMKLVTALKIVCYPADRAMAEKAMFTHDEVLKFEKDAHKYEDKINKGICLNVYNEMVEARTYIRRTQKTLKSFLPKMHEQSAVKCKTGT</sequence>
<reference evidence="1 2" key="1">
    <citation type="submission" date="2018-04" db="EMBL/GenBank/DDBJ databases">
        <title>WGS assembly of Panicum hallii var. hallii HAL2.</title>
        <authorList>
            <person name="Lovell J."/>
            <person name="Jenkins J."/>
            <person name="Lowry D."/>
            <person name="Mamidi S."/>
            <person name="Sreedasyam A."/>
            <person name="Weng X."/>
            <person name="Barry K."/>
            <person name="Bonette J."/>
            <person name="Campitelli B."/>
            <person name="Daum C."/>
            <person name="Gordon S."/>
            <person name="Gould B."/>
            <person name="Lipzen A."/>
            <person name="MacQueen A."/>
            <person name="Palacio-Mejia J."/>
            <person name="Plott C."/>
            <person name="Shakirov E."/>
            <person name="Shu S."/>
            <person name="Yoshinaga Y."/>
            <person name="Zane M."/>
            <person name="Rokhsar D."/>
            <person name="Grimwood J."/>
            <person name="Schmutz J."/>
            <person name="Juenger T."/>
        </authorList>
    </citation>
    <scope>NUCLEOTIDE SEQUENCE [LARGE SCALE GENOMIC DNA]</scope>
    <source>
        <strain evidence="2">cv. HAL2</strain>
    </source>
</reference>
<dbReference type="Proteomes" id="UP000244336">
    <property type="component" value="Chromosome 7"/>
</dbReference>
<accession>A0A2T7CRU8</accession>
<dbReference type="STRING" id="1504633.A0A2T7CRU8"/>
<dbReference type="Gramene" id="PUZ46048">
    <property type="protein sequence ID" value="PUZ46048"/>
    <property type="gene ID" value="GQ55_7G015600"/>
</dbReference>
<dbReference type="AlphaFoldDB" id="A0A2T7CRU8"/>
<dbReference type="GO" id="GO:0032040">
    <property type="term" value="C:small-subunit processome"/>
    <property type="evidence" value="ECO:0007669"/>
    <property type="project" value="InterPro"/>
</dbReference>
<dbReference type="PANTHER" id="PTHR10894:SF35">
    <property type="entry name" value="PROTEIN, PUTATIVE, EXPRESSED-RELATED"/>
    <property type="match status" value="1"/>
</dbReference>
<keyword evidence="2" id="KW-1185">Reference proteome</keyword>
<evidence type="ECO:0000313" key="1">
    <source>
        <dbReference type="EMBL" id="PUZ46048.1"/>
    </source>
</evidence>
<evidence type="ECO:0000313" key="2">
    <source>
        <dbReference type="Proteomes" id="UP000244336"/>
    </source>
</evidence>
<dbReference type="GO" id="GO:0031428">
    <property type="term" value="C:box C/D methylation guide snoRNP complex"/>
    <property type="evidence" value="ECO:0007669"/>
    <property type="project" value="InterPro"/>
</dbReference>
<dbReference type="PANTHER" id="PTHR10894">
    <property type="entry name" value="NUCLEOLAR PROTEIN 5 NUCLEOLAR PROTEIN NOP5 NOP58"/>
    <property type="match status" value="1"/>
</dbReference>
<dbReference type="EMBL" id="CM009755">
    <property type="protein sequence ID" value="PUZ46048.1"/>
    <property type="molecule type" value="Genomic_DNA"/>
</dbReference>
<proteinExistence type="predicted"/>
<dbReference type="GO" id="GO:0030515">
    <property type="term" value="F:snoRNA binding"/>
    <property type="evidence" value="ECO:0007669"/>
    <property type="project" value="InterPro"/>
</dbReference>